<protein>
    <submittedName>
        <fullName evidence="1">Uncharacterized protein</fullName>
    </submittedName>
</protein>
<gene>
    <name evidence="1" type="ORF">V5F89_10610</name>
</gene>
<proteinExistence type="predicted"/>
<reference evidence="1 2" key="1">
    <citation type="submission" date="2024-02" db="EMBL/GenBank/DDBJ databases">
        <title>The whole genome sequence of five bacterial samples isolated from Abu Dhabi Sabkha-shore region.</title>
        <authorList>
            <person name="Sudalaimuthuasari N."/>
            <person name="Sarfraz B."/>
            <person name="Tuyisabe J.D."/>
            <person name="Mugisha Ntwali L.D.M."/>
            <person name="Ali A.I.A.A."/>
            <person name="Almansoori S.Z.A."/>
            <person name="Alajami H.S.A."/>
            <person name="Almeqbaali A.A.S."/>
            <person name="Kundu B."/>
            <person name="Saeed E.E."/>
            <person name="Sukumarinath V."/>
            <person name="Mishra A.K."/>
            <person name="Hazzouri K.M."/>
            <person name="Almaskari R."/>
            <person name="Sharma A.K."/>
            <person name="Amiri K.M.A."/>
        </authorList>
    </citation>
    <scope>NUCLEOTIDE SEQUENCE [LARGE SCALE GENOMIC DNA]</scope>
    <source>
        <strain evidence="2">kcgeb_sd</strain>
    </source>
</reference>
<keyword evidence="2" id="KW-1185">Reference proteome</keyword>
<accession>A0ABZ2D7D7</accession>
<name>A0ABZ2D7D7_9SPHN</name>
<dbReference type="RefSeq" id="WP_338445621.1">
    <property type="nucleotide sequence ID" value="NZ_CP144918.1"/>
</dbReference>
<dbReference type="EMBL" id="CP144918">
    <property type="protein sequence ID" value="WWA46724.1"/>
    <property type="molecule type" value="Genomic_DNA"/>
</dbReference>
<evidence type="ECO:0000313" key="1">
    <source>
        <dbReference type="EMBL" id="WWA46724.1"/>
    </source>
</evidence>
<dbReference type="Proteomes" id="UP001335183">
    <property type="component" value="Chromosome"/>
</dbReference>
<organism evidence="1 2">
    <name type="scientific">Pelagerythrobacter marensis</name>
    <dbReference type="NCBI Taxonomy" id="543877"/>
    <lineage>
        <taxon>Bacteria</taxon>
        <taxon>Pseudomonadati</taxon>
        <taxon>Pseudomonadota</taxon>
        <taxon>Alphaproteobacteria</taxon>
        <taxon>Sphingomonadales</taxon>
        <taxon>Erythrobacteraceae</taxon>
        <taxon>Pelagerythrobacter</taxon>
    </lineage>
</organism>
<sequence>MNFPKIDIASLPALETAAGMFGSLSDAATAASDDRAVIIMVYLYETSSTLPDLLF</sequence>
<evidence type="ECO:0000313" key="2">
    <source>
        <dbReference type="Proteomes" id="UP001335183"/>
    </source>
</evidence>